<name>A0A095VMH2_9GAMM</name>
<organism evidence="12 13">
    <name type="scientific">Pseudohaliea rubra DSM 19751</name>
    <dbReference type="NCBI Taxonomy" id="1265313"/>
    <lineage>
        <taxon>Bacteria</taxon>
        <taxon>Pseudomonadati</taxon>
        <taxon>Pseudomonadota</taxon>
        <taxon>Gammaproteobacteria</taxon>
        <taxon>Cellvibrionales</taxon>
        <taxon>Halieaceae</taxon>
        <taxon>Pseudohaliea</taxon>
    </lineage>
</organism>
<keyword evidence="7 11" id="KW-0573">Peptidoglycan synthesis</keyword>
<gene>
    <name evidence="11" type="primary">mrdB</name>
    <name evidence="11" type="synonym">rodA</name>
    <name evidence="12" type="ORF">HRUBRA_02825</name>
</gene>
<dbReference type="RefSeq" id="WP_035515199.1">
    <property type="nucleotide sequence ID" value="NZ_KN234753.1"/>
</dbReference>
<evidence type="ECO:0000256" key="9">
    <source>
        <dbReference type="ARBA" id="ARBA00023136"/>
    </source>
</evidence>
<keyword evidence="11" id="KW-0997">Cell inner membrane</keyword>
<evidence type="ECO:0000256" key="4">
    <source>
        <dbReference type="ARBA" id="ARBA00022679"/>
    </source>
</evidence>
<dbReference type="GO" id="GO:0015648">
    <property type="term" value="F:lipid-linked peptidoglycan transporter activity"/>
    <property type="evidence" value="ECO:0007669"/>
    <property type="project" value="TreeGrafter"/>
</dbReference>
<dbReference type="PROSITE" id="PS00428">
    <property type="entry name" value="FTSW_RODA_SPOVE"/>
    <property type="match status" value="1"/>
</dbReference>
<dbReference type="GO" id="GO:0032153">
    <property type="term" value="C:cell division site"/>
    <property type="evidence" value="ECO:0007669"/>
    <property type="project" value="TreeGrafter"/>
</dbReference>
<keyword evidence="3 11" id="KW-0328">Glycosyltransferase</keyword>
<dbReference type="UniPathway" id="UPA00219"/>
<evidence type="ECO:0000256" key="6">
    <source>
        <dbReference type="ARBA" id="ARBA00022960"/>
    </source>
</evidence>
<evidence type="ECO:0000256" key="2">
    <source>
        <dbReference type="ARBA" id="ARBA00022475"/>
    </source>
</evidence>
<dbReference type="HOGENOM" id="CLU_029243_2_2_6"/>
<comment type="function">
    <text evidence="11">Peptidoglycan polymerase that is essential for cell wall elongation.</text>
</comment>
<dbReference type="PATRIC" id="fig|1265313.6.peg.2781"/>
<dbReference type="InterPro" id="IPR001182">
    <property type="entry name" value="FtsW/RodA"/>
</dbReference>
<comment type="caution">
    <text evidence="12">The sequence shown here is derived from an EMBL/GenBank/DDBJ whole genome shotgun (WGS) entry which is preliminary data.</text>
</comment>
<dbReference type="InterPro" id="IPR011923">
    <property type="entry name" value="RodA/MrdB"/>
</dbReference>
<sequence>MVDYVRQLPEHDAGLRRGSRTAVRLRLDLPLLLLLLALTAYGLVVLYSAADGDLGAVIRQGRYFVVGYLVLLAAAYFPLVRYQRWSPWGYLGGVLLLVGVMFFGVGAKGAQRWLDLGGFRFQPSEIMKLLVPMTVAWYLADRVLPPRLPDLLACFGLILLPALLILQQPDLGTALLIAASGLFVVFMAGMGWRYIIGALILALASAWPMWAFVLKDYQRQRILTLLNPESDKLGAGWNIIQSKTAIGSGGWSGKGWLDGTQSHLDFLPESHTDFIIAVLGEEFGLRGVVLLLALYLLILLRGFWIGLNAQSTYGRILAGSLTLTFFVYIFVNMGMVSGLLPVVGVPLPLVSAGGTSVVTLLAGFGLLMAVASEQRVIGQ</sequence>
<keyword evidence="13" id="KW-1185">Reference proteome</keyword>
<feature type="transmembrane region" description="Helical" evidence="11">
    <location>
        <begin position="29"/>
        <end position="50"/>
    </location>
</feature>
<dbReference type="GO" id="GO:0008955">
    <property type="term" value="F:peptidoglycan glycosyltransferase activity"/>
    <property type="evidence" value="ECO:0007669"/>
    <property type="project" value="UniProtKB-UniRule"/>
</dbReference>
<evidence type="ECO:0000256" key="10">
    <source>
        <dbReference type="ARBA" id="ARBA00023316"/>
    </source>
</evidence>
<feature type="transmembrane region" description="Helical" evidence="11">
    <location>
        <begin position="349"/>
        <end position="371"/>
    </location>
</feature>
<reference evidence="12 13" key="1">
    <citation type="journal article" date="2014" name="Genome Announc.">
        <title>Genome Sequence of Gammaproteobacterial Pseudohaliea rubra Type Strain DSM 19751, Isolated from Coastal Seawater of the Mediterranean Sea.</title>
        <authorList>
            <person name="Spring S."/>
            <person name="Fiebig A."/>
            <person name="Riedel T."/>
            <person name="Goker M."/>
            <person name="Klenk H.P."/>
        </authorList>
    </citation>
    <scope>NUCLEOTIDE SEQUENCE [LARGE SCALE GENOMIC DNA]</scope>
    <source>
        <strain evidence="12 13">DSM 19751</strain>
    </source>
</reference>
<feature type="transmembrane region" description="Helical" evidence="11">
    <location>
        <begin position="87"/>
        <end position="106"/>
    </location>
</feature>
<feature type="transmembrane region" description="Helical" evidence="11">
    <location>
        <begin position="316"/>
        <end position="343"/>
    </location>
</feature>
<dbReference type="Pfam" id="PF01098">
    <property type="entry name" value="FTSW_RODA_SPOVE"/>
    <property type="match status" value="1"/>
</dbReference>
<dbReference type="GO" id="GO:0071555">
    <property type="term" value="P:cell wall organization"/>
    <property type="evidence" value="ECO:0007669"/>
    <property type="project" value="UniProtKB-KW"/>
</dbReference>
<accession>A0A095VMH2</accession>
<feature type="transmembrane region" description="Helical" evidence="11">
    <location>
        <begin position="283"/>
        <end position="304"/>
    </location>
</feature>
<keyword evidence="5 11" id="KW-0812">Transmembrane</keyword>
<evidence type="ECO:0000256" key="3">
    <source>
        <dbReference type="ARBA" id="ARBA00022676"/>
    </source>
</evidence>
<dbReference type="PANTHER" id="PTHR30474:SF1">
    <property type="entry name" value="PEPTIDOGLYCAN GLYCOSYLTRANSFERASE MRDB"/>
    <property type="match status" value="1"/>
</dbReference>
<keyword evidence="2 11" id="KW-1003">Cell membrane</keyword>
<keyword evidence="10 11" id="KW-0961">Cell wall biogenesis/degradation</keyword>
<dbReference type="NCBIfam" id="TIGR02210">
    <property type="entry name" value="rodA_shape"/>
    <property type="match status" value="1"/>
</dbReference>
<dbReference type="Proteomes" id="UP000029640">
    <property type="component" value="Unassembled WGS sequence"/>
</dbReference>
<evidence type="ECO:0000256" key="11">
    <source>
        <dbReference type="HAMAP-Rule" id="MF_02079"/>
    </source>
</evidence>
<evidence type="ECO:0000313" key="13">
    <source>
        <dbReference type="Proteomes" id="UP000029640"/>
    </source>
</evidence>
<evidence type="ECO:0000256" key="5">
    <source>
        <dbReference type="ARBA" id="ARBA00022692"/>
    </source>
</evidence>
<keyword evidence="9 11" id="KW-0472">Membrane</keyword>
<proteinExistence type="inferred from homology"/>
<evidence type="ECO:0000256" key="1">
    <source>
        <dbReference type="ARBA" id="ARBA00004141"/>
    </source>
</evidence>
<dbReference type="GO" id="GO:0005886">
    <property type="term" value="C:plasma membrane"/>
    <property type="evidence" value="ECO:0007669"/>
    <property type="project" value="UniProtKB-SubCell"/>
</dbReference>
<keyword evidence="6 11" id="KW-0133">Cell shape</keyword>
<dbReference type="GO" id="GO:0051301">
    <property type="term" value="P:cell division"/>
    <property type="evidence" value="ECO:0007669"/>
    <property type="project" value="InterPro"/>
</dbReference>
<protein>
    <recommendedName>
        <fullName evidence="11">Peptidoglycan glycosyltransferase MrdB</fullName>
        <shortName evidence="11">PGT</shortName>
        <ecNumber evidence="11">2.4.99.28</ecNumber>
    </recommendedName>
    <alternativeName>
        <fullName evidence="11">Cell elongation protein RodA</fullName>
    </alternativeName>
    <alternativeName>
        <fullName evidence="11">Cell wall polymerase</fullName>
    </alternativeName>
    <alternativeName>
        <fullName evidence="11">Peptidoglycan polymerase</fullName>
        <shortName evidence="11">PG polymerase</shortName>
    </alternativeName>
</protein>
<dbReference type="PANTHER" id="PTHR30474">
    <property type="entry name" value="CELL CYCLE PROTEIN"/>
    <property type="match status" value="1"/>
</dbReference>
<dbReference type="InterPro" id="IPR018365">
    <property type="entry name" value="Cell_cycle_FtsW-rel_CS"/>
</dbReference>
<feature type="transmembrane region" description="Helical" evidence="11">
    <location>
        <begin position="151"/>
        <end position="167"/>
    </location>
</feature>
<dbReference type="EC" id="2.4.99.28" evidence="11"/>
<feature type="transmembrane region" description="Helical" evidence="11">
    <location>
        <begin position="194"/>
        <end position="213"/>
    </location>
</feature>
<dbReference type="EMBL" id="AUVB01000089">
    <property type="protein sequence ID" value="KGE02560.1"/>
    <property type="molecule type" value="Genomic_DNA"/>
</dbReference>
<dbReference type="eggNOG" id="COG0772">
    <property type="taxonomic scope" value="Bacteria"/>
</dbReference>
<evidence type="ECO:0000313" key="12">
    <source>
        <dbReference type="EMBL" id="KGE02560.1"/>
    </source>
</evidence>
<comment type="catalytic activity">
    <reaction evidence="11">
        <text>[GlcNAc-(1-&gt;4)-Mur2Ac(oyl-L-Ala-gamma-D-Glu-L-Lys-D-Ala-D-Ala)](n)-di-trans,octa-cis-undecaprenyl diphosphate + beta-D-GlcNAc-(1-&gt;4)-Mur2Ac(oyl-L-Ala-gamma-D-Glu-L-Lys-D-Ala-D-Ala)-di-trans,octa-cis-undecaprenyl diphosphate = [GlcNAc-(1-&gt;4)-Mur2Ac(oyl-L-Ala-gamma-D-Glu-L-Lys-D-Ala-D-Ala)](n+1)-di-trans,octa-cis-undecaprenyl diphosphate + di-trans,octa-cis-undecaprenyl diphosphate + H(+)</text>
        <dbReference type="Rhea" id="RHEA:23708"/>
        <dbReference type="Rhea" id="RHEA-COMP:9602"/>
        <dbReference type="Rhea" id="RHEA-COMP:9603"/>
        <dbReference type="ChEBI" id="CHEBI:15378"/>
        <dbReference type="ChEBI" id="CHEBI:58405"/>
        <dbReference type="ChEBI" id="CHEBI:60033"/>
        <dbReference type="ChEBI" id="CHEBI:78435"/>
        <dbReference type="EC" id="2.4.99.28"/>
    </reaction>
</comment>
<dbReference type="GO" id="GO:0008360">
    <property type="term" value="P:regulation of cell shape"/>
    <property type="evidence" value="ECO:0007669"/>
    <property type="project" value="UniProtKB-KW"/>
</dbReference>
<keyword evidence="4 11" id="KW-0808">Transferase</keyword>
<comment type="pathway">
    <text evidence="11">Cell wall biogenesis; peptidoglycan biosynthesis.</text>
</comment>
<comment type="subcellular location">
    <subcellularLocation>
        <location evidence="11">Cell inner membrane</location>
        <topology evidence="11">Multi-pass membrane protein</topology>
    </subcellularLocation>
    <subcellularLocation>
        <location evidence="1">Membrane</location>
        <topology evidence="1">Multi-pass membrane protein</topology>
    </subcellularLocation>
</comment>
<dbReference type="HAMAP" id="MF_02079">
    <property type="entry name" value="PGT_RodA"/>
    <property type="match status" value="1"/>
</dbReference>
<dbReference type="GO" id="GO:0009252">
    <property type="term" value="P:peptidoglycan biosynthetic process"/>
    <property type="evidence" value="ECO:0007669"/>
    <property type="project" value="UniProtKB-UniRule"/>
</dbReference>
<dbReference type="OrthoDB" id="9768187at2"/>
<feature type="transmembrane region" description="Helical" evidence="11">
    <location>
        <begin position="173"/>
        <end position="189"/>
    </location>
</feature>
<evidence type="ECO:0000256" key="7">
    <source>
        <dbReference type="ARBA" id="ARBA00022984"/>
    </source>
</evidence>
<comment type="similarity">
    <text evidence="11">Belongs to the SEDS family. MrdB/RodA subfamily.</text>
</comment>
<feature type="transmembrane region" description="Helical" evidence="11">
    <location>
        <begin position="62"/>
        <end position="80"/>
    </location>
</feature>
<dbReference type="STRING" id="1265313.HRUBRA_02825"/>
<evidence type="ECO:0000256" key="8">
    <source>
        <dbReference type="ARBA" id="ARBA00022989"/>
    </source>
</evidence>
<keyword evidence="8 11" id="KW-1133">Transmembrane helix</keyword>
<dbReference type="AlphaFoldDB" id="A0A095VMH2"/>